<feature type="compositionally biased region" description="Low complexity" evidence="1">
    <location>
        <begin position="33"/>
        <end position="43"/>
    </location>
</feature>
<accession>A0A9W6TAU0</accession>
<evidence type="ECO:0000313" key="2">
    <source>
        <dbReference type="EMBL" id="GMF09733.1"/>
    </source>
</evidence>
<comment type="caution">
    <text evidence="2">The sequence shown here is derived from an EMBL/GenBank/DDBJ whole genome shotgun (WGS) entry which is preliminary data.</text>
</comment>
<gene>
    <name evidence="2" type="ORF">Plil01_000061300</name>
</gene>
<reference evidence="2" key="1">
    <citation type="submission" date="2023-04" db="EMBL/GenBank/DDBJ databases">
        <title>Phytophthora lilii NBRC 32176.</title>
        <authorList>
            <person name="Ichikawa N."/>
            <person name="Sato H."/>
            <person name="Tonouchi N."/>
        </authorList>
    </citation>
    <scope>NUCLEOTIDE SEQUENCE</scope>
    <source>
        <strain evidence="2">NBRC 32176</strain>
    </source>
</reference>
<name>A0A9W6TAU0_9STRA</name>
<dbReference type="Proteomes" id="UP001165083">
    <property type="component" value="Unassembled WGS sequence"/>
</dbReference>
<protein>
    <submittedName>
        <fullName evidence="2">Unnamed protein product</fullName>
    </submittedName>
</protein>
<evidence type="ECO:0000256" key="1">
    <source>
        <dbReference type="SAM" id="MobiDB-lite"/>
    </source>
</evidence>
<proteinExistence type="predicted"/>
<evidence type="ECO:0000313" key="3">
    <source>
        <dbReference type="Proteomes" id="UP001165083"/>
    </source>
</evidence>
<feature type="region of interest" description="Disordered" evidence="1">
    <location>
        <begin position="29"/>
        <end position="77"/>
    </location>
</feature>
<dbReference type="EMBL" id="BSXW01000017">
    <property type="protein sequence ID" value="GMF09733.1"/>
    <property type="molecule type" value="Genomic_DNA"/>
</dbReference>
<keyword evidence="3" id="KW-1185">Reference proteome</keyword>
<sequence length="77" mass="8080">MSAGLPFCELEEDQGVLRDVLAFIDAVEGENGPSGVSSSPKVGNTPPPAISETAAKSARRKAIPPTTSGTDERRRKQ</sequence>
<dbReference type="AlphaFoldDB" id="A0A9W6TAU0"/>
<organism evidence="2 3">
    <name type="scientific">Phytophthora lilii</name>
    <dbReference type="NCBI Taxonomy" id="2077276"/>
    <lineage>
        <taxon>Eukaryota</taxon>
        <taxon>Sar</taxon>
        <taxon>Stramenopiles</taxon>
        <taxon>Oomycota</taxon>
        <taxon>Peronosporomycetes</taxon>
        <taxon>Peronosporales</taxon>
        <taxon>Peronosporaceae</taxon>
        <taxon>Phytophthora</taxon>
    </lineage>
</organism>